<evidence type="ECO:0000256" key="1">
    <source>
        <dbReference type="ARBA" id="ARBA00010641"/>
    </source>
</evidence>
<dbReference type="GO" id="GO:0006352">
    <property type="term" value="P:DNA-templated transcription initiation"/>
    <property type="evidence" value="ECO:0007669"/>
    <property type="project" value="InterPro"/>
</dbReference>
<dbReference type="GO" id="GO:0016987">
    <property type="term" value="F:sigma factor activity"/>
    <property type="evidence" value="ECO:0007669"/>
    <property type="project" value="UniProtKB-KW"/>
</dbReference>
<dbReference type="Proteomes" id="UP000294547">
    <property type="component" value="Unassembled WGS sequence"/>
</dbReference>
<name>A0A4V3CW66_9HYPH</name>
<gene>
    <name evidence="7" type="ORF">EDD54_1996</name>
</gene>
<dbReference type="Pfam" id="PF08281">
    <property type="entry name" value="Sigma70_r4_2"/>
    <property type="match status" value="1"/>
</dbReference>
<dbReference type="InterPro" id="IPR013249">
    <property type="entry name" value="RNA_pol_sigma70_r4_t2"/>
</dbReference>
<dbReference type="InterPro" id="IPR039425">
    <property type="entry name" value="RNA_pol_sigma-70-like"/>
</dbReference>
<keyword evidence="8" id="KW-1185">Reference proteome</keyword>
<dbReference type="InterPro" id="IPR036388">
    <property type="entry name" value="WH-like_DNA-bd_sf"/>
</dbReference>
<comment type="caution">
    <text evidence="7">The sequence shown here is derived from an EMBL/GenBank/DDBJ whole genome shotgun (WGS) entry which is preliminary data.</text>
</comment>
<dbReference type="CDD" id="cd06171">
    <property type="entry name" value="Sigma70_r4"/>
    <property type="match status" value="1"/>
</dbReference>
<evidence type="ECO:0000256" key="4">
    <source>
        <dbReference type="ARBA" id="ARBA00023163"/>
    </source>
</evidence>
<dbReference type="Gene3D" id="1.10.10.10">
    <property type="entry name" value="Winged helix-like DNA-binding domain superfamily/Winged helix DNA-binding domain"/>
    <property type="match status" value="1"/>
</dbReference>
<dbReference type="InterPro" id="IPR013324">
    <property type="entry name" value="RNA_pol_sigma_r3/r4-like"/>
</dbReference>
<dbReference type="InterPro" id="IPR014284">
    <property type="entry name" value="RNA_pol_sigma-70_dom"/>
</dbReference>
<dbReference type="PANTHER" id="PTHR43133">
    <property type="entry name" value="RNA POLYMERASE ECF-TYPE SIGMA FACTO"/>
    <property type="match status" value="1"/>
</dbReference>
<dbReference type="PANTHER" id="PTHR43133:SF62">
    <property type="entry name" value="RNA POLYMERASE SIGMA FACTOR SIGZ"/>
    <property type="match status" value="1"/>
</dbReference>
<dbReference type="AlphaFoldDB" id="A0A4V3CW66"/>
<feature type="domain" description="RNA polymerase sigma factor 70 region 4 type 2" evidence="6">
    <location>
        <begin position="129"/>
        <end position="182"/>
    </location>
</feature>
<dbReference type="InterPro" id="IPR007627">
    <property type="entry name" value="RNA_pol_sigma70_r2"/>
</dbReference>
<dbReference type="Gene3D" id="1.10.1740.10">
    <property type="match status" value="1"/>
</dbReference>
<evidence type="ECO:0000313" key="8">
    <source>
        <dbReference type="Proteomes" id="UP000294547"/>
    </source>
</evidence>
<dbReference type="InterPro" id="IPR013325">
    <property type="entry name" value="RNA_pol_sigma_r2"/>
</dbReference>
<proteinExistence type="inferred from homology"/>
<dbReference type="RefSeq" id="WP_245515717.1">
    <property type="nucleotide sequence ID" value="NZ_BSPM01000004.1"/>
</dbReference>
<dbReference type="GO" id="GO:0003677">
    <property type="term" value="F:DNA binding"/>
    <property type="evidence" value="ECO:0007669"/>
    <property type="project" value="InterPro"/>
</dbReference>
<dbReference type="Pfam" id="PF04542">
    <property type="entry name" value="Sigma70_r2"/>
    <property type="match status" value="1"/>
</dbReference>
<accession>A0A4V3CW66</accession>
<keyword evidence="2" id="KW-0805">Transcription regulation</keyword>
<feature type="domain" description="RNA polymerase sigma-70 region 2" evidence="5">
    <location>
        <begin position="32"/>
        <end position="98"/>
    </location>
</feature>
<reference evidence="7 8" key="1">
    <citation type="submission" date="2019-03" db="EMBL/GenBank/DDBJ databases">
        <title>Genomic Encyclopedia of Type Strains, Phase IV (KMG-IV): sequencing the most valuable type-strain genomes for metagenomic binning, comparative biology and taxonomic classification.</title>
        <authorList>
            <person name="Goeker M."/>
        </authorList>
    </citation>
    <scope>NUCLEOTIDE SEQUENCE [LARGE SCALE GENOMIC DNA]</scope>
    <source>
        <strain evidence="7 8">DSM 102969</strain>
    </source>
</reference>
<protein>
    <submittedName>
        <fullName evidence="7">RNA polymerase ECF family sigma subunit</fullName>
    </submittedName>
</protein>
<comment type="similarity">
    <text evidence="1">Belongs to the sigma-70 factor family. ECF subfamily.</text>
</comment>
<dbReference type="NCBIfam" id="TIGR02937">
    <property type="entry name" value="sigma70-ECF"/>
    <property type="match status" value="1"/>
</dbReference>
<keyword evidence="3" id="KW-0731">Sigma factor</keyword>
<evidence type="ECO:0000256" key="3">
    <source>
        <dbReference type="ARBA" id="ARBA00023082"/>
    </source>
</evidence>
<sequence>MTGNAIVSATPDLEALIRRVAAGDRAAFERLYAAASAKLFGIVLRISRDRASAEDVLQETFVRIWRYAPRYEAASGRPITWMASIARNAAIDAVRRRRALDARISPDGDEDALAAVPDETALAVDPGDREALRTCLGRLEAEQRDCVLLAYRDGLSREELAERFGRPVGTIKTWLHRALARLKDCLEAS</sequence>
<organism evidence="7 8">
    <name type="scientific">Oharaeibacter diazotrophicus</name>
    <dbReference type="NCBI Taxonomy" id="1920512"/>
    <lineage>
        <taxon>Bacteria</taxon>
        <taxon>Pseudomonadati</taxon>
        <taxon>Pseudomonadota</taxon>
        <taxon>Alphaproteobacteria</taxon>
        <taxon>Hyphomicrobiales</taxon>
        <taxon>Pleomorphomonadaceae</taxon>
        <taxon>Oharaeibacter</taxon>
    </lineage>
</organism>
<evidence type="ECO:0000256" key="2">
    <source>
        <dbReference type="ARBA" id="ARBA00023015"/>
    </source>
</evidence>
<evidence type="ECO:0000259" key="6">
    <source>
        <dbReference type="Pfam" id="PF08281"/>
    </source>
</evidence>
<evidence type="ECO:0000259" key="5">
    <source>
        <dbReference type="Pfam" id="PF04542"/>
    </source>
</evidence>
<dbReference type="SUPFAM" id="SSF88946">
    <property type="entry name" value="Sigma2 domain of RNA polymerase sigma factors"/>
    <property type="match status" value="1"/>
</dbReference>
<dbReference type="SUPFAM" id="SSF88659">
    <property type="entry name" value="Sigma3 and sigma4 domains of RNA polymerase sigma factors"/>
    <property type="match status" value="1"/>
</dbReference>
<dbReference type="EMBL" id="SNXY01000007">
    <property type="protein sequence ID" value="TDP85148.1"/>
    <property type="molecule type" value="Genomic_DNA"/>
</dbReference>
<keyword evidence="4" id="KW-0804">Transcription</keyword>
<evidence type="ECO:0000313" key="7">
    <source>
        <dbReference type="EMBL" id="TDP85148.1"/>
    </source>
</evidence>